<organism evidence="1 2">
    <name type="scientific">Trifolium pratense</name>
    <name type="common">Red clover</name>
    <dbReference type="NCBI Taxonomy" id="57577"/>
    <lineage>
        <taxon>Eukaryota</taxon>
        <taxon>Viridiplantae</taxon>
        <taxon>Streptophyta</taxon>
        <taxon>Embryophyta</taxon>
        <taxon>Tracheophyta</taxon>
        <taxon>Spermatophyta</taxon>
        <taxon>Magnoliopsida</taxon>
        <taxon>eudicotyledons</taxon>
        <taxon>Gunneridae</taxon>
        <taxon>Pentapetalae</taxon>
        <taxon>rosids</taxon>
        <taxon>fabids</taxon>
        <taxon>Fabales</taxon>
        <taxon>Fabaceae</taxon>
        <taxon>Papilionoideae</taxon>
        <taxon>50 kb inversion clade</taxon>
        <taxon>NPAAA clade</taxon>
        <taxon>Hologalegina</taxon>
        <taxon>IRL clade</taxon>
        <taxon>Trifolieae</taxon>
        <taxon>Trifolium</taxon>
    </lineage>
</organism>
<keyword evidence="2" id="KW-1185">Reference proteome</keyword>
<evidence type="ECO:0000313" key="1">
    <source>
        <dbReference type="EMBL" id="CAJ2639536.1"/>
    </source>
</evidence>
<evidence type="ECO:0000313" key="2">
    <source>
        <dbReference type="Proteomes" id="UP001177021"/>
    </source>
</evidence>
<protein>
    <submittedName>
        <fullName evidence="1">Uncharacterized protein</fullName>
    </submittedName>
</protein>
<gene>
    <name evidence="1" type="ORF">MILVUS5_LOCUS9540</name>
</gene>
<reference evidence="1" key="1">
    <citation type="submission" date="2023-10" db="EMBL/GenBank/DDBJ databases">
        <authorList>
            <person name="Rodriguez Cubillos JULIANA M."/>
            <person name="De Vega J."/>
        </authorList>
    </citation>
    <scope>NUCLEOTIDE SEQUENCE</scope>
</reference>
<dbReference type="EMBL" id="CASHSV030000024">
    <property type="protein sequence ID" value="CAJ2639536.1"/>
    <property type="molecule type" value="Genomic_DNA"/>
</dbReference>
<proteinExistence type="predicted"/>
<accession>A0ACB0J5P5</accession>
<comment type="caution">
    <text evidence="1">The sequence shown here is derived from an EMBL/GenBank/DDBJ whole genome shotgun (WGS) entry which is preliminary data.</text>
</comment>
<name>A0ACB0J5P5_TRIPR</name>
<dbReference type="Proteomes" id="UP001177021">
    <property type="component" value="Unassembled WGS sequence"/>
</dbReference>
<sequence length="329" mass="37029">MAFSATISSEGGNPTCGPITFMLRTSLLEESPQKSLKLEITPSIPEADANGLLDRLHAQLSSEGKELLLHLKESDDAFYFEIEPVLKDNTKSVKSKPFHHATSRFETEFDDRELIGEGGFGRVYKGKHLIDGALYAVKKIRIKGVDDKQLREVHTLSVVNHKHVVRYYQSWLQNGPLDPDLSSEAGSADLSSEAGSASGDQSSKDVDIKEWLYLYIQMERCSRTLRKLLEDSPPPPTETRLKLFRQILKGLVCIHEKNIIHRDLNPNNIFLDGNGDIKIGDFGLGESKSFFLFIFSKEIIIICFAEVTRYITVLESSFGKCCYNVQIRN</sequence>